<feature type="compositionally biased region" description="Polar residues" evidence="1">
    <location>
        <begin position="509"/>
        <end position="519"/>
    </location>
</feature>
<feature type="region of interest" description="Disordered" evidence="1">
    <location>
        <begin position="488"/>
        <end position="522"/>
    </location>
</feature>
<name>A0A2J6TT26_9HELO</name>
<keyword evidence="3" id="KW-1185">Reference proteome</keyword>
<feature type="region of interest" description="Disordered" evidence="1">
    <location>
        <begin position="96"/>
        <end position="123"/>
    </location>
</feature>
<feature type="region of interest" description="Disordered" evidence="1">
    <location>
        <begin position="590"/>
        <end position="611"/>
    </location>
</feature>
<feature type="compositionally biased region" description="Polar residues" evidence="1">
    <location>
        <begin position="263"/>
        <end position="280"/>
    </location>
</feature>
<evidence type="ECO:0000313" key="2">
    <source>
        <dbReference type="EMBL" id="PMD66166.1"/>
    </source>
</evidence>
<feature type="compositionally biased region" description="Basic residues" evidence="1">
    <location>
        <begin position="318"/>
        <end position="327"/>
    </location>
</feature>
<dbReference type="OrthoDB" id="3597533at2759"/>
<dbReference type="AlphaFoldDB" id="A0A2J6TT26"/>
<feature type="compositionally biased region" description="Low complexity" evidence="1">
    <location>
        <begin position="290"/>
        <end position="310"/>
    </location>
</feature>
<dbReference type="Proteomes" id="UP000235371">
    <property type="component" value="Unassembled WGS sequence"/>
</dbReference>
<reference evidence="2 3" key="1">
    <citation type="submission" date="2016-04" db="EMBL/GenBank/DDBJ databases">
        <title>A degradative enzymes factory behind the ericoid mycorrhizal symbiosis.</title>
        <authorList>
            <consortium name="DOE Joint Genome Institute"/>
            <person name="Martino E."/>
            <person name="Morin E."/>
            <person name="Grelet G."/>
            <person name="Kuo A."/>
            <person name="Kohler A."/>
            <person name="Daghino S."/>
            <person name="Barry K."/>
            <person name="Choi C."/>
            <person name="Cichocki N."/>
            <person name="Clum A."/>
            <person name="Copeland A."/>
            <person name="Hainaut M."/>
            <person name="Haridas S."/>
            <person name="Labutti K."/>
            <person name="Lindquist E."/>
            <person name="Lipzen A."/>
            <person name="Khouja H.-R."/>
            <person name="Murat C."/>
            <person name="Ohm R."/>
            <person name="Olson A."/>
            <person name="Spatafora J."/>
            <person name="Veneault-Fourrey C."/>
            <person name="Henrissat B."/>
            <person name="Grigoriev I."/>
            <person name="Martin F."/>
            <person name="Perotto S."/>
        </authorList>
    </citation>
    <scope>NUCLEOTIDE SEQUENCE [LARGE SCALE GENOMIC DNA]</scope>
    <source>
        <strain evidence="2 3">E</strain>
    </source>
</reference>
<organism evidence="2 3">
    <name type="scientific">Hyaloscypha bicolor E</name>
    <dbReference type="NCBI Taxonomy" id="1095630"/>
    <lineage>
        <taxon>Eukaryota</taxon>
        <taxon>Fungi</taxon>
        <taxon>Dikarya</taxon>
        <taxon>Ascomycota</taxon>
        <taxon>Pezizomycotina</taxon>
        <taxon>Leotiomycetes</taxon>
        <taxon>Helotiales</taxon>
        <taxon>Hyaloscyphaceae</taxon>
        <taxon>Hyaloscypha</taxon>
        <taxon>Hyaloscypha bicolor</taxon>
    </lineage>
</organism>
<feature type="compositionally biased region" description="Polar residues" evidence="1">
    <location>
        <begin position="343"/>
        <end position="356"/>
    </location>
</feature>
<gene>
    <name evidence="2" type="ORF">K444DRAFT_165066</name>
</gene>
<evidence type="ECO:0000313" key="3">
    <source>
        <dbReference type="Proteomes" id="UP000235371"/>
    </source>
</evidence>
<feature type="region of interest" description="Disordered" evidence="1">
    <location>
        <begin position="154"/>
        <end position="174"/>
    </location>
</feature>
<dbReference type="InParanoid" id="A0A2J6TT26"/>
<evidence type="ECO:0000256" key="1">
    <source>
        <dbReference type="SAM" id="MobiDB-lite"/>
    </source>
</evidence>
<feature type="compositionally biased region" description="Polar residues" evidence="1">
    <location>
        <begin position="22"/>
        <end position="34"/>
    </location>
</feature>
<feature type="region of interest" description="Disordered" evidence="1">
    <location>
        <begin position="1"/>
        <end position="37"/>
    </location>
</feature>
<proteinExistence type="predicted"/>
<feature type="region of interest" description="Disordered" evidence="1">
    <location>
        <begin position="213"/>
        <end position="364"/>
    </location>
</feature>
<protein>
    <submittedName>
        <fullName evidence="2">Uncharacterized protein</fullName>
    </submittedName>
</protein>
<sequence length="722" mass="79416">MDFDPVNSLFGSPPRDGRRRQNQTYHTPPSNQGIPKTDEETLLQGANTQRSYVPRGINLNLISRISKFEALDALSTPIKLLSLRPAHLQISRNSASLKGTETSHRKRLSTIPTPSSEGRDEYTRIGDNFTSKQVTLASKSRKWFSPKTIDSKKVRGSQASYKSANRRIPGGMPNASQSKAIGIVASAYVQNEAPARKSSTKDIIKLYDGSSDKVVSKAPLTGKKTEPQPSALATTQVTPQKGTKHTKPSPGASTTSSKRKQMAGQNAAPSTPTKTYQSLAAKQRQPLNRPHTPTSTIHSKPSPSKSSISKVSNGTVIRTKRSNHTMRAKSEKSPVRVTPKTGIANNSRSQAPSNRIQPKPSVAEERGRVLVRPDCKENPTTKLSLDQRKISSKIEELYRAKSLERNHDSLREFGCSQDSLSTTARTLPRVHTTRQTDFEDDRGRTQSRVADIRTKFEGAAQSKSPIPVAPPSLPMPLFSNISPFSKERKATAELPNPSPAPVFHPLSPSKRSANISPKTVQEPEAVRKGNDKMIQNVPEVSSSLFATKRQSTKKSGTIRDRIKLFESIQQTKKHECERSKTSYARKIRTSMKNLFDSGSRKSGEDGGGGLSTQEVQSIIDESQDTEALLPKTKKRGTLVGRWATFQEVPQSNTTDGTMSEKGGSPCAEGVTVMIVKEAECCLKQPKPVRVTEMKRMMLLCRERVGSIIEKEKGRVVLQARKL</sequence>
<accession>A0A2J6TT26</accession>
<dbReference type="RefSeq" id="XP_024743070.1">
    <property type="nucleotide sequence ID" value="XM_024870689.1"/>
</dbReference>
<dbReference type="GeneID" id="36578771"/>
<dbReference type="EMBL" id="KZ613745">
    <property type="protein sequence ID" value="PMD66166.1"/>
    <property type="molecule type" value="Genomic_DNA"/>
</dbReference>
<feature type="compositionally biased region" description="Polar residues" evidence="1">
    <location>
        <begin position="227"/>
        <end position="241"/>
    </location>
</feature>